<name>A0A811LJD7_9BILA</name>
<feature type="transmembrane region" description="Helical" evidence="9">
    <location>
        <begin position="102"/>
        <end position="119"/>
    </location>
</feature>
<dbReference type="Proteomes" id="UP000783686">
    <property type="component" value="Unassembled WGS sequence"/>
</dbReference>
<keyword evidence="5" id="KW-0532">Neurotransmitter transport</keyword>
<dbReference type="EMBL" id="CAJFCW020000006">
    <property type="protein sequence ID" value="CAG9124273.1"/>
    <property type="molecule type" value="Genomic_DNA"/>
</dbReference>
<keyword evidence="7" id="KW-0175">Coiled coil</keyword>
<evidence type="ECO:0000313" key="11">
    <source>
        <dbReference type="EMBL" id="CAD5228246.1"/>
    </source>
</evidence>
<keyword evidence="8 9" id="KW-0472">Membrane</keyword>
<dbReference type="PROSITE" id="PS00914">
    <property type="entry name" value="SYNTAXIN"/>
    <property type="match status" value="1"/>
</dbReference>
<evidence type="ECO:0000256" key="5">
    <source>
        <dbReference type="ARBA" id="ARBA00022775"/>
    </source>
</evidence>
<dbReference type="InterPro" id="IPR000727">
    <property type="entry name" value="T_SNARE_dom"/>
</dbReference>
<evidence type="ECO:0000256" key="7">
    <source>
        <dbReference type="ARBA" id="ARBA00023054"/>
    </source>
</evidence>
<dbReference type="Pfam" id="PF05739">
    <property type="entry name" value="SNARE"/>
    <property type="match status" value="1"/>
</dbReference>
<comment type="subcellular location">
    <subcellularLocation>
        <location evidence="1">Membrane</location>
        <topology evidence="1">Single-pass type IV membrane protein</topology>
    </subcellularLocation>
</comment>
<evidence type="ECO:0000256" key="3">
    <source>
        <dbReference type="ARBA" id="ARBA00022448"/>
    </source>
</evidence>
<comment type="caution">
    <text evidence="11">The sequence shown here is derived from an EMBL/GenBank/DDBJ whole genome shotgun (WGS) entry which is preliminary data.</text>
</comment>
<dbReference type="GO" id="GO:0016020">
    <property type="term" value="C:membrane"/>
    <property type="evidence" value="ECO:0007669"/>
    <property type="project" value="UniProtKB-SubCell"/>
</dbReference>
<dbReference type="InterPro" id="IPR006012">
    <property type="entry name" value="Syntaxin/epimorphin_CS"/>
</dbReference>
<dbReference type="Proteomes" id="UP000614601">
    <property type="component" value="Unassembled WGS sequence"/>
</dbReference>
<gene>
    <name evidence="11" type="ORF">BOKJ2_LOCUS12582</name>
</gene>
<reference evidence="11" key="1">
    <citation type="submission" date="2020-09" db="EMBL/GenBank/DDBJ databases">
        <authorList>
            <person name="Kikuchi T."/>
        </authorList>
    </citation>
    <scope>NUCLEOTIDE SEQUENCE</scope>
    <source>
        <strain evidence="11">SH1</strain>
    </source>
</reference>
<dbReference type="OrthoDB" id="546861at2759"/>
<evidence type="ECO:0000256" key="8">
    <source>
        <dbReference type="ARBA" id="ARBA00023136"/>
    </source>
</evidence>
<evidence type="ECO:0000313" key="12">
    <source>
        <dbReference type="Proteomes" id="UP000614601"/>
    </source>
</evidence>
<evidence type="ECO:0000256" key="1">
    <source>
        <dbReference type="ARBA" id="ARBA00004211"/>
    </source>
</evidence>
<keyword evidence="4 9" id="KW-0812">Transmembrane</keyword>
<keyword evidence="12" id="KW-1185">Reference proteome</keyword>
<accession>A0A811LJD7</accession>
<protein>
    <recommendedName>
        <fullName evidence="10">t-SNARE coiled-coil homology domain-containing protein</fullName>
    </recommendedName>
</protein>
<keyword evidence="3" id="KW-0813">Transport</keyword>
<dbReference type="GO" id="GO:0006886">
    <property type="term" value="P:intracellular protein transport"/>
    <property type="evidence" value="ECO:0007669"/>
    <property type="project" value="InterPro"/>
</dbReference>
<dbReference type="PANTHER" id="PTHR12791">
    <property type="entry name" value="GOLGI SNARE BET1-RELATED"/>
    <property type="match status" value="1"/>
</dbReference>
<organism evidence="11 12">
    <name type="scientific">Bursaphelenchus okinawaensis</name>
    <dbReference type="NCBI Taxonomy" id="465554"/>
    <lineage>
        <taxon>Eukaryota</taxon>
        <taxon>Metazoa</taxon>
        <taxon>Ecdysozoa</taxon>
        <taxon>Nematoda</taxon>
        <taxon>Chromadorea</taxon>
        <taxon>Rhabditida</taxon>
        <taxon>Tylenchina</taxon>
        <taxon>Tylenchomorpha</taxon>
        <taxon>Aphelenchoidea</taxon>
        <taxon>Aphelenchoididae</taxon>
        <taxon>Bursaphelenchus</taxon>
    </lineage>
</organism>
<dbReference type="FunFam" id="1.20.5.110:FF:000006">
    <property type="entry name" value="Syntaxin 6"/>
    <property type="match status" value="1"/>
</dbReference>
<dbReference type="GO" id="GO:0005484">
    <property type="term" value="F:SNAP receptor activity"/>
    <property type="evidence" value="ECO:0007669"/>
    <property type="project" value="InterPro"/>
</dbReference>
<evidence type="ECO:0000256" key="9">
    <source>
        <dbReference type="SAM" id="Phobius"/>
    </source>
</evidence>
<evidence type="ECO:0000256" key="4">
    <source>
        <dbReference type="ARBA" id="ARBA00022692"/>
    </source>
</evidence>
<dbReference type="EMBL" id="CAJFDH010000006">
    <property type="protein sequence ID" value="CAD5228246.1"/>
    <property type="molecule type" value="Genomic_DNA"/>
</dbReference>
<keyword evidence="6 9" id="KW-1133">Transmembrane helix</keyword>
<dbReference type="SMART" id="SM00397">
    <property type="entry name" value="t_SNARE"/>
    <property type="match status" value="1"/>
</dbReference>
<evidence type="ECO:0000256" key="2">
    <source>
        <dbReference type="ARBA" id="ARBA00009063"/>
    </source>
</evidence>
<evidence type="ECO:0000256" key="6">
    <source>
        <dbReference type="ARBA" id="ARBA00022989"/>
    </source>
</evidence>
<feature type="domain" description="T-SNARE coiled-coil homology" evidence="10">
    <location>
        <begin position="28"/>
        <end position="90"/>
    </location>
</feature>
<dbReference type="AlphaFoldDB" id="A0A811LJD7"/>
<dbReference type="GO" id="GO:0006836">
    <property type="term" value="P:neurotransmitter transport"/>
    <property type="evidence" value="ECO:0007669"/>
    <property type="project" value="UniProtKB-KW"/>
</dbReference>
<dbReference type="SUPFAM" id="SSF58038">
    <property type="entry name" value="SNARE fusion complex"/>
    <property type="match status" value="1"/>
</dbReference>
<sequence>MSSQGYSRLVNDPSASDTFVANSFQQQEKIVNEQDEDLEKVAASMSTLKHMSSRIGEELEEQSELLDDLSSAMHRTQAQMDTVMRKLAKVTGMDDDGRQWKAIFVLIGLFFFLLMILVAF</sequence>
<evidence type="ECO:0000259" key="10">
    <source>
        <dbReference type="PROSITE" id="PS50192"/>
    </source>
</evidence>
<dbReference type="PROSITE" id="PS50192">
    <property type="entry name" value="T_SNARE"/>
    <property type="match status" value="1"/>
</dbReference>
<dbReference type="Gene3D" id="1.20.5.110">
    <property type="match status" value="1"/>
</dbReference>
<proteinExistence type="inferred from homology"/>
<comment type="similarity">
    <text evidence="2">Belongs to the syntaxin family.</text>
</comment>